<evidence type="ECO:0000313" key="2">
    <source>
        <dbReference type="Proteomes" id="UP000033607"/>
    </source>
</evidence>
<dbReference type="SUPFAM" id="SSF51120">
    <property type="entry name" value="beta-Roll"/>
    <property type="match status" value="1"/>
</dbReference>
<dbReference type="Proteomes" id="UP000033607">
    <property type="component" value="Unassembled WGS sequence"/>
</dbReference>
<dbReference type="InterPro" id="IPR011049">
    <property type="entry name" value="Serralysin-like_metalloprot_C"/>
</dbReference>
<evidence type="ECO:0008006" key="3">
    <source>
        <dbReference type="Google" id="ProtNLM"/>
    </source>
</evidence>
<accession>A0A0J9EXR9</accession>
<sequence>MSWWFFKILDFIEVQPHLTLSGYIFEHLLNPLHLGGVGSDTFILGDETGKFYTAVGDQDFALITDLDFTQDVIQLRGSYFNYV</sequence>
<gene>
    <name evidence="1" type="ORF">WN50_32655</name>
</gene>
<protein>
    <recommendedName>
        <fullName evidence="3">Peptidase M10 serralysin C-terminal domain-containing protein</fullName>
    </recommendedName>
</protein>
<name>A0A0J9EXR9_9CYAN</name>
<reference evidence="1 2" key="1">
    <citation type="submission" date="2015-06" db="EMBL/GenBank/DDBJ databases">
        <title>Draft genome assembly of filamentous brackish cyanobacterium Limnoraphis robusta strain CS-951.</title>
        <authorList>
            <person name="Willis A."/>
            <person name="Parks M."/>
            <person name="Burford M.A."/>
        </authorList>
    </citation>
    <scope>NUCLEOTIDE SEQUENCE [LARGE SCALE GENOMIC DNA]</scope>
    <source>
        <strain evidence="1 2">CS-951</strain>
    </source>
</reference>
<dbReference type="AlphaFoldDB" id="A0A0J9EXR9"/>
<organism evidence="1 2">
    <name type="scientific">Limnoraphis robusta CS-951</name>
    <dbReference type="NCBI Taxonomy" id="1637645"/>
    <lineage>
        <taxon>Bacteria</taxon>
        <taxon>Bacillati</taxon>
        <taxon>Cyanobacteriota</taxon>
        <taxon>Cyanophyceae</taxon>
        <taxon>Oscillatoriophycideae</taxon>
        <taxon>Oscillatoriales</taxon>
        <taxon>Sirenicapillariaceae</taxon>
        <taxon>Limnoraphis</taxon>
    </lineage>
</organism>
<proteinExistence type="predicted"/>
<comment type="caution">
    <text evidence="1">The sequence shown here is derived from an EMBL/GenBank/DDBJ whole genome shotgun (WGS) entry which is preliminary data.</text>
</comment>
<dbReference type="EMBL" id="LATL02000059">
    <property type="protein sequence ID" value="KMW70777.1"/>
    <property type="molecule type" value="Genomic_DNA"/>
</dbReference>
<evidence type="ECO:0000313" key="1">
    <source>
        <dbReference type="EMBL" id="KMW70777.1"/>
    </source>
</evidence>